<dbReference type="Proteomes" id="UP000635902">
    <property type="component" value="Unassembled WGS sequence"/>
</dbReference>
<dbReference type="InterPro" id="IPR029058">
    <property type="entry name" value="AB_hydrolase_fold"/>
</dbReference>
<reference evidence="2 3" key="1">
    <citation type="submission" date="2020-10" db="EMBL/GenBank/DDBJ databases">
        <title>Novel species in genus Corynebacterium.</title>
        <authorList>
            <person name="Zhang G."/>
        </authorList>
    </citation>
    <scope>NUCLEOTIDE SEQUENCE [LARGE SCALE GENOMIC DNA]</scope>
    <source>
        <strain evidence="2 3">DSM 45110</strain>
    </source>
</reference>
<gene>
    <name evidence="2" type="ORF">IRY30_09375</name>
</gene>
<dbReference type="Pfam" id="PF06259">
    <property type="entry name" value="Abhydrolase_8"/>
    <property type="match status" value="1"/>
</dbReference>
<feature type="domain" description="DUF1023" evidence="1">
    <location>
        <begin position="209"/>
        <end position="348"/>
    </location>
</feature>
<evidence type="ECO:0000313" key="3">
    <source>
        <dbReference type="Proteomes" id="UP000635902"/>
    </source>
</evidence>
<name>A0ABR9ZLI2_9CORY</name>
<organism evidence="2 3">
    <name type="scientific">Corynebacterium suicordis DSM 45110</name>
    <dbReference type="NCBI Taxonomy" id="1121369"/>
    <lineage>
        <taxon>Bacteria</taxon>
        <taxon>Bacillati</taxon>
        <taxon>Actinomycetota</taxon>
        <taxon>Actinomycetes</taxon>
        <taxon>Mycobacteriales</taxon>
        <taxon>Corynebacteriaceae</taxon>
        <taxon>Corynebacterium</taxon>
    </lineage>
</organism>
<sequence length="437" mass="45312">MNSIAHAELDAARTMSDEFSQAGSEWRGHADSARDRVAWESAGQWTGSAAEAATHRVSASINRWDVLGASASSIGLVSHAHVQLLRALQLVVNVALSSARASLLSVSPAGHVTSPLPAWTPGLGTAAHILARSLTGVLTSALGTVRVLDARAASAVHAMTSVTDDLPALNSFSTPQPASIPPVPPTGPLGPGELPEINRIDTPQGPIYVAGDLNSAESITTFVSGVHSGSVESMRTTHQWALAEVERARAEGRNIAVATWHAYPAPSSLLGAMSSAPAKSAAPNLQAFQNSLRENSPRAHLNVVGFSYGSVVVGQAAAADGDGLSADKVTFFGSPGVSADSAADLRLNSSGKPIIRSEHVPGDLIQLATGPVWGIHGLDPSSPGFGASPPLGRTGPQSWSEYSWEELMDLYVMGRGETGAHSSYLWDPSVDLTSDEK</sequence>
<dbReference type="Gene3D" id="3.40.50.1820">
    <property type="entry name" value="alpha/beta hydrolase"/>
    <property type="match status" value="1"/>
</dbReference>
<keyword evidence="3" id="KW-1185">Reference proteome</keyword>
<dbReference type="InterPro" id="IPR010427">
    <property type="entry name" value="DUF1023"/>
</dbReference>
<protein>
    <recommendedName>
        <fullName evidence="1">DUF1023 domain-containing protein</fullName>
    </recommendedName>
</protein>
<evidence type="ECO:0000313" key="2">
    <source>
        <dbReference type="EMBL" id="MBF4554278.1"/>
    </source>
</evidence>
<dbReference type="RefSeq" id="WP_194557163.1">
    <property type="nucleotide sequence ID" value="NZ_JADKMY010000003.1"/>
</dbReference>
<dbReference type="EMBL" id="JADKMY010000003">
    <property type="protein sequence ID" value="MBF4554278.1"/>
    <property type="molecule type" value="Genomic_DNA"/>
</dbReference>
<comment type="caution">
    <text evidence="2">The sequence shown here is derived from an EMBL/GenBank/DDBJ whole genome shotgun (WGS) entry which is preliminary data.</text>
</comment>
<accession>A0ABR9ZLI2</accession>
<dbReference type="SUPFAM" id="SSF53474">
    <property type="entry name" value="alpha/beta-Hydrolases"/>
    <property type="match status" value="1"/>
</dbReference>
<evidence type="ECO:0000259" key="1">
    <source>
        <dbReference type="Pfam" id="PF06259"/>
    </source>
</evidence>
<proteinExistence type="predicted"/>